<dbReference type="Gene3D" id="2.60.120.200">
    <property type="match status" value="1"/>
</dbReference>
<evidence type="ECO:0000313" key="2">
    <source>
        <dbReference type="Proteomes" id="UP000076998"/>
    </source>
</evidence>
<evidence type="ECO:0000313" key="1">
    <source>
        <dbReference type="EMBL" id="OAH50191.1"/>
    </source>
</evidence>
<dbReference type="EMBL" id="LSTV01000002">
    <property type="protein sequence ID" value="OAH50191.1"/>
    <property type="molecule type" value="Genomic_DNA"/>
</dbReference>
<evidence type="ECO:0008006" key="3">
    <source>
        <dbReference type="Google" id="ProtNLM"/>
    </source>
</evidence>
<comment type="caution">
    <text evidence="1">The sequence shown here is derived from an EMBL/GenBank/DDBJ whole genome shotgun (WGS) entry which is preliminary data.</text>
</comment>
<reference evidence="1 2" key="1">
    <citation type="submission" date="2016-02" db="EMBL/GenBank/DDBJ databases">
        <authorList>
            <person name="Wen L."/>
            <person name="He K."/>
            <person name="Yang H."/>
        </authorList>
    </citation>
    <scope>NUCLEOTIDE SEQUENCE [LARGE SCALE GENOMIC DNA]</scope>
    <source>
        <strain evidence="1 2">CD11_3</strain>
    </source>
</reference>
<dbReference type="AlphaFoldDB" id="A0A177KC55"/>
<dbReference type="RefSeq" id="WP_064002558.1">
    <property type="nucleotide sequence ID" value="NZ_LSTV01000002.1"/>
</dbReference>
<dbReference type="Pfam" id="PF09224">
    <property type="entry name" value="DUF1961"/>
    <property type="match status" value="1"/>
</dbReference>
<sequence length="214" mass="23375">MTLLYRNPLSDPGDIADWVAEGPVAAATSDGALQLSSAGGDDDHWTLWCPEELPDGIRISWDFSPRTEPGLAMLFFGARAATGGGIFDDGVARRTGAYPEYHSGDIRTLHVSYFRRRWEDERAFHTCNLRKSPGFHLVAQGADPLPPVADAAGRFYRIAVEKDGDLVSFGVDGLPLFTWRDDGTIGSFVGGGRLGFRQMAPLTACYRDLEVHSL</sequence>
<accession>A0A177KC55</accession>
<gene>
    <name evidence="1" type="ORF">AYL44_06910</name>
</gene>
<name>A0A177KC55_9MICO</name>
<dbReference type="OrthoDB" id="7171052at2"/>
<organism evidence="1 2">
    <name type="scientific">Microbacterium oleivorans</name>
    <dbReference type="NCBI Taxonomy" id="273677"/>
    <lineage>
        <taxon>Bacteria</taxon>
        <taxon>Bacillati</taxon>
        <taxon>Actinomycetota</taxon>
        <taxon>Actinomycetes</taxon>
        <taxon>Micrococcales</taxon>
        <taxon>Microbacteriaceae</taxon>
        <taxon>Microbacterium</taxon>
    </lineage>
</organism>
<protein>
    <recommendedName>
        <fullName evidence="3">DUF1961 family protein</fullName>
    </recommendedName>
</protein>
<dbReference type="Proteomes" id="UP000076998">
    <property type="component" value="Unassembled WGS sequence"/>
</dbReference>
<dbReference type="SUPFAM" id="SSF49899">
    <property type="entry name" value="Concanavalin A-like lectins/glucanases"/>
    <property type="match status" value="1"/>
</dbReference>
<dbReference type="InterPro" id="IPR015305">
    <property type="entry name" value="DUF1961"/>
</dbReference>
<dbReference type="InterPro" id="IPR013320">
    <property type="entry name" value="ConA-like_dom_sf"/>
</dbReference>
<proteinExistence type="predicted"/>